<organism evidence="1 2">
    <name type="scientific">Escherichia phage vB_EcoP_R</name>
    <dbReference type="NCBI Taxonomy" id="1933112"/>
    <lineage>
        <taxon>Viruses</taxon>
        <taxon>Duplodnaviria</taxon>
        <taxon>Heunggongvirae</taxon>
        <taxon>Uroviricota</taxon>
        <taxon>Caudoviricetes</taxon>
        <taxon>Autographivirales</taxon>
        <taxon>Autosignataviridae</taxon>
        <taxon>Molineuxvirinae</taxon>
        <taxon>Vectrevirus</taxon>
        <taxon>Vectrevirus sp. 'cee'</taxon>
    </lineage>
</organism>
<dbReference type="EMBL" id="KY295899">
    <property type="protein sequence ID" value="AQN32060.1"/>
    <property type="molecule type" value="Genomic_DNA"/>
</dbReference>
<gene>
    <name evidence="1" type="ORF">R_60</name>
</gene>
<dbReference type="Pfam" id="PF17212">
    <property type="entry name" value="Tube"/>
    <property type="match status" value="1"/>
</dbReference>
<evidence type="ECO:0000313" key="2">
    <source>
        <dbReference type="Proteomes" id="UP000222940"/>
    </source>
</evidence>
<evidence type="ECO:0000313" key="1">
    <source>
        <dbReference type="EMBL" id="AQN32060.1"/>
    </source>
</evidence>
<dbReference type="Proteomes" id="UP000222940">
    <property type="component" value="Segment"/>
</dbReference>
<dbReference type="InterPro" id="IPR033767">
    <property type="entry name" value="Tail_Gp11"/>
</dbReference>
<name>A0A1Q1PVH2_9CAUD</name>
<sequence length="116" mass="13140">MRKHVNANGMIRLTLLTLLPYEHLPTSVMQAIAYQAAVEFIVSKDADQTKLATAQQIATQLLMDVQSEQMSQKRLNMLVHNPTQRQFGIMAGGSQNVPAYSHSPYDSWALRPWEDR</sequence>
<reference evidence="1 2" key="1">
    <citation type="submission" date="2016-11" db="EMBL/GenBank/DDBJ databases">
        <title>Biological and genomic characterization of a historic collection of therapeutic Escherichia coli bacteriophage.</title>
        <authorList>
            <person name="Baig A."/>
            <person name="Colom J."/>
            <person name="Atterbury R."/>
            <person name="Barrow P."/>
        </authorList>
    </citation>
    <scope>NUCLEOTIDE SEQUENCE [LARGE SCALE GENOMIC DNA]</scope>
</reference>
<protein>
    <submittedName>
        <fullName evidence="1">Tail tubular A protein</fullName>
    </submittedName>
</protein>
<proteinExistence type="predicted"/>
<accession>A0A1Q1PVH2</accession>